<sequence length="205" mass="23600">MKKRNYLLIVLLCFLFSCEGSFPSLKFVKNTGFNLNGIFKRDFKVFGSYLHESDTIASIYDIDDKKTLTVIKLQKSAIKSFTTESGEDFKHINAIYGAINTDTFKLHYSNDLFNKADNIKCIKFSSDGIVKHKSLDKSTNETYTTCNTFTIQLNKDDNLRIYGEVENSGQSIDCIFYEKEDVLYICLLTSREDKISENSLYSYLF</sequence>
<reference evidence="2" key="1">
    <citation type="journal article" date="2019" name="Int. J. Syst. Evol. Microbiol.">
        <title>The Global Catalogue of Microorganisms (GCM) 10K type strain sequencing project: providing services to taxonomists for standard genome sequencing and annotation.</title>
        <authorList>
            <consortium name="The Broad Institute Genomics Platform"/>
            <consortium name="The Broad Institute Genome Sequencing Center for Infectious Disease"/>
            <person name="Wu L."/>
            <person name="Ma J."/>
        </authorList>
    </citation>
    <scope>NUCLEOTIDE SEQUENCE [LARGE SCALE GENOMIC DNA]</scope>
    <source>
        <strain evidence="2">KCTC 42107</strain>
    </source>
</reference>
<accession>A0ABW5NSR0</accession>
<keyword evidence="2" id="KW-1185">Reference proteome</keyword>
<protein>
    <recommendedName>
        <fullName evidence="3">Lipoprotein</fullName>
    </recommendedName>
</protein>
<comment type="caution">
    <text evidence="1">The sequence shown here is derived from an EMBL/GenBank/DDBJ whole genome shotgun (WGS) entry which is preliminary data.</text>
</comment>
<organism evidence="1 2">
    <name type="scientific">Flavobacterium suzhouense</name>
    <dbReference type="NCBI Taxonomy" id="1529638"/>
    <lineage>
        <taxon>Bacteria</taxon>
        <taxon>Pseudomonadati</taxon>
        <taxon>Bacteroidota</taxon>
        <taxon>Flavobacteriia</taxon>
        <taxon>Flavobacteriales</taxon>
        <taxon>Flavobacteriaceae</taxon>
        <taxon>Flavobacterium</taxon>
    </lineage>
</organism>
<gene>
    <name evidence="1" type="ORF">ACFSR3_05100</name>
</gene>
<proteinExistence type="predicted"/>
<dbReference type="EMBL" id="JBHUMD010000006">
    <property type="protein sequence ID" value="MFD2601425.1"/>
    <property type="molecule type" value="Genomic_DNA"/>
</dbReference>
<dbReference type="Proteomes" id="UP001597480">
    <property type="component" value="Unassembled WGS sequence"/>
</dbReference>
<dbReference type="PROSITE" id="PS51257">
    <property type="entry name" value="PROKAR_LIPOPROTEIN"/>
    <property type="match status" value="1"/>
</dbReference>
<dbReference type="RefSeq" id="WP_379820009.1">
    <property type="nucleotide sequence ID" value="NZ_JBHUMD010000006.1"/>
</dbReference>
<evidence type="ECO:0000313" key="2">
    <source>
        <dbReference type="Proteomes" id="UP001597480"/>
    </source>
</evidence>
<evidence type="ECO:0008006" key="3">
    <source>
        <dbReference type="Google" id="ProtNLM"/>
    </source>
</evidence>
<evidence type="ECO:0000313" key="1">
    <source>
        <dbReference type="EMBL" id="MFD2601425.1"/>
    </source>
</evidence>
<name>A0ABW5NSR0_9FLAO</name>